<feature type="transmembrane region" description="Helical" evidence="1">
    <location>
        <begin position="15"/>
        <end position="36"/>
    </location>
</feature>
<evidence type="ECO:0008006" key="4">
    <source>
        <dbReference type="Google" id="ProtNLM"/>
    </source>
</evidence>
<name>A0ABN0BF72_BACFG</name>
<dbReference type="Proteomes" id="UP000005101">
    <property type="component" value="Unassembled WGS sequence"/>
</dbReference>
<keyword evidence="1" id="KW-0812">Transmembrane</keyword>
<keyword evidence="1" id="KW-1133">Transmembrane helix</keyword>
<evidence type="ECO:0000256" key="1">
    <source>
        <dbReference type="SAM" id="Phobius"/>
    </source>
</evidence>
<accession>A0ABN0BF72</accession>
<protein>
    <recommendedName>
        <fullName evidence="4">Transmembrane protein</fullName>
    </recommendedName>
</protein>
<gene>
    <name evidence="2" type="ORF">BFAG_00250</name>
</gene>
<evidence type="ECO:0000313" key="2">
    <source>
        <dbReference type="EMBL" id="EFR51555.1"/>
    </source>
</evidence>
<evidence type="ECO:0000313" key="3">
    <source>
        <dbReference type="Proteomes" id="UP000005101"/>
    </source>
</evidence>
<proteinExistence type="predicted"/>
<reference evidence="2 3" key="1">
    <citation type="submission" date="2008-12" db="EMBL/GenBank/DDBJ databases">
        <title>Annotation of Bacteroides fragilis strain 3_1_12.</title>
        <authorList>
            <consortium name="The Broad Institute Genome Sequencing Platform"/>
            <person name="Ward D."/>
            <person name="Young S.K."/>
            <person name="Kodira C.D."/>
            <person name="Zeng Q."/>
            <person name="Koehrsen M."/>
            <person name="Alvarado L."/>
            <person name="Berlin A."/>
            <person name="Borenstein D."/>
            <person name="Chen Z."/>
            <person name="Engels R."/>
            <person name="Freedman E."/>
            <person name="Gellesch M."/>
            <person name="Goldberg J."/>
            <person name="Griggs A."/>
            <person name="Gujja S."/>
            <person name="Heiman D."/>
            <person name="Hepburn T."/>
            <person name="Howarth C."/>
            <person name="Jen D."/>
            <person name="Larson L."/>
            <person name="Lewis B."/>
            <person name="Mehta T."/>
            <person name="Park D."/>
            <person name="Pearson M."/>
            <person name="Roberts A."/>
            <person name="Saif S."/>
            <person name="Shea T."/>
            <person name="Shenoy N."/>
            <person name="Sisk P."/>
            <person name="Stolte C."/>
            <person name="Sykes S."/>
            <person name="Walk T."/>
            <person name="White J."/>
            <person name="Yandava C."/>
            <person name="Allen-Vercoe E."/>
            <person name="Strauss J."/>
            <person name="Ambrose C."/>
            <person name="Lander E."/>
            <person name="Nusbaum C."/>
            <person name="Galagan J."/>
            <person name="Birren B."/>
        </authorList>
    </citation>
    <scope>NUCLEOTIDE SEQUENCE [LARGE SCALE GENOMIC DNA]</scope>
    <source>
        <strain evidence="2 3">3_1_12</strain>
    </source>
</reference>
<organism evidence="2 3">
    <name type="scientific">Bacteroides fragilis 3_1_12</name>
    <dbReference type="NCBI Taxonomy" id="457424"/>
    <lineage>
        <taxon>Bacteria</taxon>
        <taxon>Pseudomonadati</taxon>
        <taxon>Bacteroidota</taxon>
        <taxon>Bacteroidia</taxon>
        <taxon>Bacteroidales</taxon>
        <taxon>Bacteroidaceae</taxon>
        <taxon>Bacteroides</taxon>
    </lineage>
</organism>
<sequence>MIQLVVCRGNVVEHLFYLFALFPVIAIRFDLFLWVVHFSFRVLFTTGFTKVDGFGFQNHVCVLCIPCGESYSFLIRASYFRNAITFFSIRSAMLLVSSLTNFSPVMFSNNSI</sequence>
<feature type="transmembrane region" description="Helical" evidence="1">
    <location>
        <begin position="87"/>
        <end position="107"/>
    </location>
</feature>
<dbReference type="EMBL" id="EQ973213">
    <property type="protein sequence ID" value="EFR51555.1"/>
    <property type="molecule type" value="Genomic_DNA"/>
</dbReference>
<keyword evidence="1" id="KW-0472">Membrane</keyword>
<keyword evidence="3" id="KW-1185">Reference proteome</keyword>